<keyword evidence="5 11" id="KW-0949">S-adenosyl-L-methionine</keyword>
<dbReference type="PANTHER" id="PTHR12189:SF2">
    <property type="entry name" value="MRNA CAP GUANINE-N7 METHYLTRANSFERASE"/>
    <property type="match status" value="1"/>
</dbReference>
<evidence type="ECO:0000259" key="13">
    <source>
        <dbReference type="PROSITE" id="PS51562"/>
    </source>
</evidence>
<dbReference type="AlphaFoldDB" id="A0A2K6MQ84"/>
<feature type="compositionally biased region" description="Basic and acidic residues" evidence="12">
    <location>
        <begin position="84"/>
        <end position="93"/>
    </location>
</feature>
<feature type="region of interest" description="Disordered" evidence="12">
    <location>
        <begin position="1"/>
        <end position="145"/>
    </location>
</feature>
<dbReference type="InterPro" id="IPR004971">
    <property type="entry name" value="mRNA_G-N7_MeTrfase_dom"/>
</dbReference>
<evidence type="ECO:0000256" key="9">
    <source>
        <dbReference type="ARBA" id="ARBA00044712"/>
    </source>
</evidence>
<evidence type="ECO:0000256" key="4">
    <source>
        <dbReference type="ARBA" id="ARBA00022679"/>
    </source>
</evidence>
<evidence type="ECO:0000313" key="15">
    <source>
        <dbReference type="Proteomes" id="UP000233180"/>
    </source>
</evidence>
<dbReference type="SUPFAM" id="SSF53335">
    <property type="entry name" value="S-adenosyl-L-methionine-dependent methyltransferases"/>
    <property type="match status" value="1"/>
</dbReference>
<feature type="compositionally biased region" description="Basic and acidic residues" evidence="12">
    <location>
        <begin position="124"/>
        <end position="145"/>
    </location>
</feature>
<comment type="catalytic activity">
    <reaction evidence="9">
        <text>a 5'-end (5'-triphosphoguanosine)-ribonucleoside in mRNA + S-adenosyl-L-methionine = a 5'-end (N(7)-methyl 5'-triphosphoguanosine)-ribonucleoside in mRNA + S-adenosyl-L-homocysteine</text>
        <dbReference type="Rhea" id="RHEA:67008"/>
        <dbReference type="Rhea" id="RHEA-COMP:17166"/>
        <dbReference type="Rhea" id="RHEA-COMP:17167"/>
        <dbReference type="ChEBI" id="CHEBI:57856"/>
        <dbReference type="ChEBI" id="CHEBI:59789"/>
        <dbReference type="ChEBI" id="CHEBI:156461"/>
        <dbReference type="ChEBI" id="CHEBI:167617"/>
        <dbReference type="EC" id="2.1.1.56"/>
    </reaction>
</comment>
<dbReference type="GO" id="GO:0004482">
    <property type="term" value="F:mRNA 5'-cap (guanine-N7-)-methyltransferase activity"/>
    <property type="evidence" value="ECO:0007669"/>
    <property type="project" value="UniProtKB-EC"/>
</dbReference>
<reference evidence="14" key="2">
    <citation type="submission" date="2025-08" db="UniProtKB">
        <authorList>
            <consortium name="Ensembl"/>
        </authorList>
    </citation>
    <scope>IDENTIFICATION</scope>
</reference>
<evidence type="ECO:0000256" key="10">
    <source>
        <dbReference type="ARBA" id="ARBA00045434"/>
    </source>
</evidence>
<dbReference type="Gene3D" id="3.40.50.150">
    <property type="entry name" value="Vaccinia Virus protein VP39"/>
    <property type="match status" value="2"/>
</dbReference>
<keyword evidence="2 11" id="KW-0489">Methyltransferase</keyword>
<feature type="compositionally biased region" description="Basic and acidic residues" evidence="12">
    <location>
        <begin position="107"/>
        <end position="117"/>
    </location>
</feature>
<evidence type="ECO:0000256" key="5">
    <source>
        <dbReference type="ARBA" id="ARBA00022691"/>
    </source>
</evidence>
<proteinExistence type="inferred from homology"/>
<evidence type="ECO:0000256" key="1">
    <source>
        <dbReference type="ARBA" id="ARBA00004123"/>
    </source>
</evidence>
<evidence type="ECO:0000256" key="2">
    <source>
        <dbReference type="ARBA" id="ARBA00022603"/>
    </source>
</evidence>
<reference evidence="14" key="3">
    <citation type="submission" date="2025-09" db="UniProtKB">
        <authorList>
            <consortium name="Ensembl"/>
        </authorList>
    </citation>
    <scope>IDENTIFICATION</scope>
</reference>
<keyword evidence="7 11" id="KW-0506">mRNA capping</keyword>
<organism evidence="14 15">
    <name type="scientific">Rhinopithecus bieti</name>
    <name type="common">Black snub-nosed monkey</name>
    <name type="synonym">Pygathrix bieti</name>
    <dbReference type="NCBI Taxonomy" id="61621"/>
    <lineage>
        <taxon>Eukaryota</taxon>
        <taxon>Metazoa</taxon>
        <taxon>Chordata</taxon>
        <taxon>Craniata</taxon>
        <taxon>Vertebrata</taxon>
        <taxon>Euteleostomi</taxon>
        <taxon>Mammalia</taxon>
        <taxon>Eutheria</taxon>
        <taxon>Euarchontoglires</taxon>
        <taxon>Primates</taxon>
        <taxon>Haplorrhini</taxon>
        <taxon>Catarrhini</taxon>
        <taxon>Cercopithecidae</taxon>
        <taxon>Colobinae</taxon>
        <taxon>Rhinopithecus</taxon>
    </lineage>
</organism>
<dbReference type="InterPro" id="IPR039753">
    <property type="entry name" value="RG7MT1"/>
</dbReference>
<feature type="domain" description="MRNA cap 0 methyltransferase" evidence="13">
    <location>
        <begin position="182"/>
        <end position="433"/>
    </location>
</feature>
<evidence type="ECO:0000313" key="14">
    <source>
        <dbReference type="Ensembl" id="ENSRBIP00000037945.1"/>
    </source>
</evidence>
<comment type="subcellular location">
    <subcellularLocation>
        <location evidence="1 11">Nucleus</location>
    </subcellularLocation>
</comment>
<dbReference type="GO" id="GO:0031533">
    <property type="term" value="C:mRNA capping enzyme complex"/>
    <property type="evidence" value="ECO:0007669"/>
    <property type="project" value="Ensembl"/>
</dbReference>
<dbReference type="GO" id="GO:0005654">
    <property type="term" value="C:nucleoplasm"/>
    <property type="evidence" value="ECO:0007669"/>
    <property type="project" value="Ensembl"/>
</dbReference>
<keyword evidence="3 11" id="KW-0507">mRNA processing</keyword>
<keyword evidence="8 11" id="KW-0539">Nucleus</keyword>
<dbReference type="Pfam" id="PF03291">
    <property type="entry name" value="mRNA_G-N7_MeTrfase"/>
    <property type="match status" value="1"/>
</dbReference>
<evidence type="ECO:0000256" key="3">
    <source>
        <dbReference type="ARBA" id="ARBA00022664"/>
    </source>
</evidence>
<keyword evidence="6 11" id="KW-0694">RNA-binding</keyword>
<dbReference type="InterPro" id="IPR029063">
    <property type="entry name" value="SAM-dependent_MTases_sf"/>
</dbReference>
<accession>A0A2K6MQ84</accession>
<dbReference type="PANTHER" id="PTHR12189">
    <property type="entry name" value="MRNA GUANINE-7- METHYLTRANSFERASE"/>
    <property type="match status" value="1"/>
</dbReference>
<dbReference type="Proteomes" id="UP000233180">
    <property type="component" value="Unassembled WGS sequence"/>
</dbReference>
<dbReference type="InterPro" id="IPR016899">
    <property type="entry name" value="mRNA_G-N7_MeTrfase_euk"/>
</dbReference>
<dbReference type="GO" id="GO:0001650">
    <property type="term" value="C:fibrillar center"/>
    <property type="evidence" value="ECO:0007669"/>
    <property type="project" value="Ensembl"/>
</dbReference>
<comment type="function">
    <text evidence="10">Catalytic subunit of the mRNA-capping methyltransferase RNMT:RAMAC complex that methylates the N7 position of the added guanosine to the 5'-cap structure of mRNAs. Binds RNA containing 5'-terminal GpppC.</text>
</comment>
<evidence type="ECO:0000256" key="11">
    <source>
        <dbReference type="PIRNR" id="PIRNR028762"/>
    </source>
</evidence>
<dbReference type="GO" id="GO:0160130">
    <property type="term" value="C:mRNA cap methyltransferase RNMT:RAMAC complex"/>
    <property type="evidence" value="ECO:0007669"/>
    <property type="project" value="Ensembl"/>
</dbReference>
<feature type="compositionally biased region" description="Basic and acidic residues" evidence="12">
    <location>
        <begin position="1"/>
        <end position="14"/>
    </location>
</feature>
<keyword evidence="15" id="KW-1185">Reference proteome</keyword>
<evidence type="ECO:0000256" key="12">
    <source>
        <dbReference type="SAM" id="MobiDB-lite"/>
    </source>
</evidence>
<dbReference type="GO" id="GO:0003723">
    <property type="term" value="F:RNA binding"/>
    <property type="evidence" value="ECO:0007669"/>
    <property type="project" value="UniProtKB-KW"/>
</dbReference>
<comment type="similarity">
    <text evidence="11">Belongs to the class I-like SAM-binding methyltransferase superfamily. mRNA cap 0 methyltransferase family.</text>
</comment>
<dbReference type="CDD" id="cd02440">
    <property type="entry name" value="AdoMet_MTases"/>
    <property type="match status" value="1"/>
</dbReference>
<gene>
    <name evidence="14" type="primary">RNMT</name>
</gene>
<evidence type="ECO:0000256" key="6">
    <source>
        <dbReference type="ARBA" id="ARBA00022884"/>
    </source>
</evidence>
<name>A0A2K6MQ84_RHIBE</name>
<reference evidence="14 15" key="1">
    <citation type="submission" date="2016-06" db="EMBL/GenBank/DDBJ databases">
        <title>Genome of Rhinopithecus bieti.</title>
        <authorList>
            <person name="Wu"/>
            <person name="C.-I. and Zhang"/>
            <person name="Y."/>
        </authorList>
    </citation>
    <scope>NUCLEOTIDE SEQUENCE</scope>
</reference>
<dbReference type="PIRSF" id="PIRSF028762">
    <property type="entry name" value="ABD1"/>
    <property type="match status" value="1"/>
</dbReference>
<sequence>MANSTKAEEYEKMSLEQAKASVNSETESSFDINENTTASGTGLSEKTSVCRQVDTARKRKEFEDDLVKESSSCGEDTPSKKRKLDPEIVPEEKDCGDDEGNSKKRKRETEDVSKDEYSTGDGPQNKREVALEDVPEKQKNLEEGHSSAVAAHYNELQEVGLEKRSQSRIFYLRNFNNWMKSVLIDIADVSIKQCQQRYEDMKNRRDSEYIFSAEFITADCSKELLIEKFRDPQMCFDICSCQFVCHYSFESYEQADMMLRNACERLSPGGYFIGTTPNSFELIRRLEASETESFGNEIYTVKFQKKGDYPLFGCKYDFNLEGVVDVPEFLVYFPLLNEMAKKYNMKLVYKKTFLEFYEEKIKNNENKMLLKRMQALEPYPANESSKLVSERVDDYEHAAKYMKNSQVKLPLGTLSKSEWEATRLTVTIVRGAWLFTIRPGRAPVAASSVKWGTPRPAMQCIL</sequence>
<dbReference type="PROSITE" id="PS51562">
    <property type="entry name" value="RNA_CAP0_MT"/>
    <property type="match status" value="1"/>
</dbReference>
<evidence type="ECO:0000256" key="7">
    <source>
        <dbReference type="ARBA" id="ARBA00023042"/>
    </source>
</evidence>
<feature type="compositionally biased region" description="Polar residues" evidence="12">
    <location>
        <begin position="20"/>
        <end position="50"/>
    </location>
</feature>
<dbReference type="GeneTree" id="ENSGT00390000002368"/>
<dbReference type="GO" id="GO:0043235">
    <property type="term" value="C:receptor complex"/>
    <property type="evidence" value="ECO:0007669"/>
    <property type="project" value="Ensembl"/>
</dbReference>
<keyword evidence="4 11" id="KW-0808">Transferase</keyword>
<feature type="compositionally biased region" description="Basic and acidic residues" evidence="12">
    <location>
        <begin position="54"/>
        <end position="68"/>
    </location>
</feature>
<evidence type="ECO:0000256" key="8">
    <source>
        <dbReference type="ARBA" id="ARBA00023242"/>
    </source>
</evidence>
<dbReference type="Ensembl" id="ENSRBIT00000061960.1">
    <property type="protein sequence ID" value="ENSRBIP00000037945.1"/>
    <property type="gene ID" value="ENSRBIG00000042520.1"/>
</dbReference>
<dbReference type="STRING" id="61621.ENSRBIP00000037945"/>
<dbReference type="EC" id="2.1.1.56" evidence="11"/>
<protein>
    <recommendedName>
        <fullName evidence="11">mRNA cap guanine-N(7) methyltransferase</fullName>
        <ecNumber evidence="11">2.1.1.56</ecNumber>
    </recommendedName>
    <alternativeName>
        <fullName evidence="11">mRNA (guanine-N(7))-methyltransferase</fullName>
    </alternativeName>
    <alternativeName>
        <fullName evidence="11">mRNA cap methyltransferase</fullName>
    </alternativeName>
</protein>